<evidence type="ECO:0000256" key="1">
    <source>
        <dbReference type="SAM" id="MobiDB-lite"/>
    </source>
</evidence>
<accession>J9D753</accession>
<evidence type="ECO:0000313" key="3">
    <source>
        <dbReference type="Proteomes" id="UP000003163"/>
    </source>
</evidence>
<gene>
    <name evidence="2" type="ORF">EDEG_02296</name>
</gene>
<name>J9D753_EDHAE</name>
<sequence length="477" mass="55891">MCKKAYMEQLTKQNIHKFFENPDKFKNLLETNKAEAKESEYRCKNVNKCAYHNSSLLSDLSDISVIQSAYSCKYRFTKSRRMLINNHILDYFADLLSPQGENFLRIEKIFGKEYGKILNYLKCIEEKITMPNEMIRKRLEYDCYDNRVFTFHIDTDSCQMEHLFNVDVNELKEFIHDTNSMVGMAEEKALARERLAQTKARLAAEAKAKEDAEAAINATENAISAPVAEPEQPIEDSQVERFEVSDDSNLKDGEKEDYISSELSEKSSDEKQKNNNTEIPKEENKIDRPGMEIFDEFLTEGNLQDQSEAIRAQLIKDGIIDGSPESNIPLPTHEQCARLISYRWKLYRYYTEPLQQMNQTIPQPDPDIAHFNLKYLPYFIDELMHEGIPRAVREYRKACRRAEQARLYENLYTIPPLCPTHQKQYIDRFETHMERSSRLVDKEIPYAGPSLIEKVFRFMNKNIFKCYVRNQNDIADE</sequence>
<feature type="region of interest" description="Disordered" evidence="1">
    <location>
        <begin position="221"/>
        <end position="288"/>
    </location>
</feature>
<dbReference type="EMBL" id="AFBI03000039">
    <property type="protein sequence ID" value="EJW03364.1"/>
    <property type="molecule type" value="Genomic_DNA"/>
</dbReference>
<comment type="caution">
    <text evidence="2">The sequence shown here is derived from an EMBL/GenBank/DDBJ whole genome shotgun (WGS) entry which is preliminary data.</text>
</comment>
<dbReference type="AlphaFoldDB" id="J9D753"/>
<reference evidence="3" key="2">
    <citation type="submission" date="2015-07" db="EMBL/GenBank/DDBJ databases">
        <title>Contrasting host-pathogen interactions and genome evolution in two generalist and specialist microsporidian pathogens of mosquitoes.</title>
        <authorList>
            <consortium name="The Broad Institute Genomics Platform"/>
            <consortium name="The Broad Institute Genome Sequencing Center for Infectious Disease"/>
            <person name="Cuomo C.A."/>
            <person name="Sanscrainte N.D."/>
            <person name="Goldberg J.M."/>
            <person name="Heiman D."/>
            <person name="Young S."/>
            <person name="Zeng Q."/>
            <person name="Becnel J.J."/>
            <person name="Birren B.W."/>
        </authorList>
    </citation>
    <scope>NUCLEOTIDE SEQUENCE [LARGE SCALE GENOMIC DNA]</scope>
    <source>
        <strain evidence="3">USNM 41457</strain>
    </source>
</reference>
<reference evidence="2 3" key="1">
    <citation type="submission" date="2011-08" db="EMBL/GenBank/DDBJ databases">
        <authorList>
            <person name="Liu Z.J."/>
            <person name="Shi F.L."/>
            <person name="Lu J.Q."/>
            <person name="Li M."/>
            <person name="Wang Z.L."/>
        </authorList>
    </citation>
    <scope>NUCLEOTIDE SEQUENCE [LARGE SCALE GENOMIC DNA]</scope>
    <source>
        <strain evidence="2 3">USNM 41457</strain>
    </source>
</reference>
<dbReference type="HOGENOM" id="CLU_572408_0_0_1"/>
<organism evidence="2 3">
    <name type="scientific">Edhazardia aedis (strain USNM 41457)</name>
    <name type="common">Microsporidian parasite</name>
    <dbReference type="NCBI Taxonomy" id="1003232"/>
    <lineage>
        <taxon>Eukaryota</taxon>
        <taxon>Fungi</taxon>
        <taxon>Fungi incertae sedis</taxon>
        <taxon>Microsporidia</taxon>
        <taxon>Edhazardia</taxon>
    </lineage>
</organism>
<dbReference type="InParanoid" id="J9D753"/>
<feature type="compositionally biased region" description="Basic and acidic residues" evidence="1">
    <location>
        <begin position="238"/>
        <end position="288"/>
    </location>
</feature>
<keyword evidence="3" id="KW-1185">Reference proteome</keyword>
<proteinExistence type="predicted"/>
<evidence type="ECO:0000313" key="2">
    <source>
        <dbReference type="EMBL" id="EJW03364.1"/>
    </source>
</evidence>
<dbReference type="VEuPathDB" id="MicrosporidiaDB:EDEG_02296"/>
<dbReference type="Proteomes" id="UP000003163">
    <property type="component" value="Unassembled WGS sequence"/>
</dbReference>
<protein>
    <submittedName>
        <fullName evidence="2">Uncharacterized protein</fullName>
    </submittedName>
</protein>